<keyword evidence="3" id="KW-1185">Reference proteome</keyword>
<accession>A0A4W5L7F8</accession>
<dbReference type="InterPro" id="IPR013106">
    <property type="entry name" value="Ig_V-set"/>
</dbReference>
<organism evidence="2 3">
    <name type="scientific">Hucho hucho</name>
    <name type="common">huchen</name>
    <dbReference type="NCBI Taxonomy" id="62062"/>
    <lineage>
        <taxon>Eukaryota</taxon>
        <taxon>Metazoa</taxon>
        <taxon>Chordata</taxon>
        <taxon>Craniata</taxon>
        <taxon>Vertebrata</taxon>
        <taxon>Euteleostomi</taxon>
        <taxon>Actinopterygii</taxon>
        <taxon>Neopterygii</taxon>
        <taxon>Teleostei</taxon>
        <taxon>Protacanthopterygii</taxon>
        <taxon>Salmoniformes</taxon>
        <taxon>Salmonidae</taxon>
        <taxon>Salmoninae</taxon>
        <taxon>Hucho</taxon>
    </lineage>
</organism>
<evidence type="ECO:0000313" key="3">
    <source>
        <dbReference type="Proteomes" id="UP000314982"/>
    </source>
</evidence>
<evidence type="ECO:0000259" key="1">
    <source>
        <dbReference type="Pfam" id="PF07686"/>
    </source>
</evidence>
<name>A0A4W5L7F8_9TELE</name>
<dbReference type="SUPFAM" id="SSF48726">
    <property type="entry name" value="Immunoglobulin"/>
    <property type="match status" value="1"/>
</dbReference>
<dbReference type="GeneTree" id="ENSGT01150000286956"/>
<evidence type="ECO:0000313" key="2">
    <source>
        <dbReference type="Ensembl" id="ENSHHUP00000021749.1"/>
    </source>
</evidence>
<dbReference type="Pfam" id="PF07686">
    <property type="entry name" value="V-set"/>
    <property type="match status" value="1"/>
</dbReference>
<feature type="domain" description="Immunoglobulin V-set" evidence="1">
    <location>
        <begin position="18"/>
        <end position="82"/>
    </location>
</feature>
<dbReference type="InterPro" id="IPR036179">
    <property type="entry name" value="Ig-like_dom_sf"/>
</dbReference>
<dbReference type="Gene3D" id="2.60.40.10">
    <property type="entry name" value="Immunoglobulins"/>
    <property type="match status" value="1"/>
</dbReference>
<dbReference type="PANTHER" id="PTHR23267">
    <property type="entry name" value="IMMUNOGLOBULIN LIGHT CHAIN"/>
    <property type="match status" value="1"/>
</dbReference>
<dbReference type="Ensembl" id="ENSHHUT00000030555.1">
    <property type="protein sequence ID" value="ENSHHUP00000029333.1"/>
    <property type="gene ID" value="ENSHHUG00000018717.1"/>
</dbReference>
<reference evidence="2" key="2">
    <citation type="submission" date="2025-05" db="UniProtKB">
        <authorList>
            <consortium name="Ensembl"/>
        </authorList>
    </citation>
    <scope>IDENTIFICATION</scope>
</reference>
<dbReference type="Proteomes" id="UP000314982">
    <property type="component" value="Unassembled WGS sequence"/>
</dbReference>
<dbReference type="AlphaFoldDB" id="A0A4W5L7F8"/>
<reference evidence="3" key="1">
    <citation type="submission" date="2018-06" db="EMBL/GenBank/DDBJ databases">
        <title>Genome assembly of Danube salmon.</title>
        <authorList>
            <person name="Macqueen D.J."/>
            <person name="Gundappa M.K."/>
        </authorList>
    </citation>
    <scope>NUCLEOTIDE SEQUENCE [LARGE SCALE GENOMIC DNA]</scope>
</reference>
<sequence>MFLNFSVSESRGQVTVTQTPTVETVSVGHSVSLNCKTSSAVYSDSNGQRMAWYQQKPGGAPKLLIYYAKTLQAVQKPPSVRLHSDCTATAGTYCRC</sequence>
<dbReference type="InterPro" id="IPR013783">
    <property type="entry name" value="Ig-like_fold"/>
</dbReference>
<proteinExistence type="predicted"/>
<protein>
    <recommendedName>
        <fullName evidence="1">Immunoglobulin V-set domain-containing protein</fullName>
    </recommendedName>
</protein>
<dbReference type="Ensembl" id="ENSHHUT00000022562.1">
    <property type="protein sequence ID" value="ENSHHUP00000021749.1"/>
    <property type="gene ID" value="ENSHHUG00000013625.1"/>
</dbReference>
<dbReference type="InterPro" id="IPR050150">
    <property type="entry name" value="IgV_Light_Chain"/>
</dbReference>